<evidence type="ECO:0000259" key="11">
    <source>
        <dbReference type="PROSITE" id="PS51733"/>
    </source>
</evidence>
<dbReference type="EC" id="2.3.1.181" evidence="6 7"/>
<dbReference type="CDD" id="cd16444">
    <property type="entry name" value="LipB"/>
    <property type="match status" value="1"/>
</dbReference>
<dbReference type="Gene3D" id="3.30.930.10">
    <property type="entry name" value="Bira Bifunctional Protein, Domain 2"/>
    <property type="match status" value="1"/>
</dbReference>
<dbReference type="AlphaFoldDB" id="A0A3D8HDD0"/>
<evidence type="ECO:0000256" key="1">
    <source>
        <dbReference type="ARBA" id="ARBA00004821"/>
    </source>
</evidence>
<evidence type="ECO:0000256" key="4">
    <source>
        <dbReference type="ARBA" id="ARBA00023315"/>
    </source>
</evidence>
<reference evidence="12 15" key="2">
    <citation type="submission" date="2020-08" db="EMBL/GenBank/DDBJ databases">
        <title>Genome public.</title>
        <authorList>
            <person name="Liu C."/>
            <person name="Sun Q."/>
        </authorList>
    </citation>
    <scope>NUCLEOTIDE SEQUENCE [LARGE SCALE GENOMIC DNA]</scope>
    <source>
        <strain evidence="12 15">426_9</strain>
    </source>
</reference>
<feature type="binding site" evidence="6 9">
    <location>
        <begin position="81"/>
        <end position="88"/>
    </location>
    <ligand>
        <name>substrate</name>
    </ligand>
</feature>
<dbReference type="PROSITE" id="PS51733">
    <property type="entry name" value="BPL_LPL_CATALYTIC"/>
    <property type="match status" value="1"/>
</dbReference>
<feature type="binding site" evidence="6 9">
    <location>
        <begin position="167"/>
        <end position="169"/>
    </location>
    <ligand>
        <name>substrate</name>
    </ligand>
</feature>
<comment type="function">
    <text evidence="5 6 7">Catalyzes the transfer of endogenously produced octanoic acid from octanoyl-acyl-carrier-protein onto the lipoyl domains of lipoate-dependent enzymes. Lipoyl-ACP can also act as a substrate although octanoyl-ACP is likely to be the physiological substrate.</text>
</comment>
<keyword evidence="15" id="KW-1185">Reference proteome</keyword>
<feature type="active site" description="Acyl-thioester intermediate" evidence="6 8">
    <location>
        <position position="185"/>
    </location>
</feature>
<evidence type="ECO:0000256" key="5">
    <source>
        <dbReference type="ARBA" id="ARBA00024732"/>
    </source>
</evidence>
<dbReference type="GO" id="GO:0005737">
    <property type="term" value="C:cytoplasm"/>
    <property type="evidence" value="ECO:0007669"/>
    <property type="project" value="UniProtKB-SubCell"/>
</dbReference>
<dbReference type="HAMAP" id="MF_00013">
    <property type="entry name" value="LipB"/>
    <property type="match status" value="1"/>
</dbReference>
<dbReference type="SUPFAM" id="SSF55681">
    <property type="entry name" value="Class II aaRS and biotin synthetases"/>
    <property type="match status" value="1"/>
</dbReference>
<dbReference type="InterPro" id="IPR000544">
    <property type="entry name" value="Octanoyltransferase"/>
</dbReference>
<protein>
    <recommendedName>
        <fullName evidence="6 7">Octanoyltransferase</fullName>
        <ecNumber evidence="6 7">2.3.1.181</ecNumber>
    </recommendedName>
    <alternativeName>
        <fullName evidence="6">Lipoate-protein ligase B</fullName>
    </alternativeName>
    <alternativeName>
        <fullName evidence="6">Lipoyl/octanoyl transferase</fullName>
    </alternativeName>
    <alternativeName>
        <fullName evidence="6">Octanoyl-[acyl-carrier-protein]-protein N-octanoyltransferase</fullName>
    </alternativeName>
</protein>
<comment type="similarity">
    <text evidence="6 7">Belongs to the LipB family.</text>
</comment>
<dbReference type="RefSeq" id="WP_115500272.1">
    <property type="nucleotide sequence ID" value="NZ_JACRTI010000036.1"/>
</dbReference>
<feature type="binding site" evidence="6 9">
    <location>
        <begin position="154"/>
        <end position="156"/>
    </location>
    <ligand>
        <name>substrate</name>
    </ligand>
</feature>
<dbReference type="Proteomes" id="UP000256321">
    <property type="component" value="Unassembled WGS sequence"/>
</dbReference>
<feature type="domain" description="BPL/LPL catalytic" evidence="11">
    <location>
        <begin position="36"/>
        <end position="221"/>
    </location>
</feature>
<dbReference type="NCBIfam" id="NF010925">
    <property type="entry name" value="PRK14345.1"/>
    <property type="match status" value="1"/>
</dbReference>
<dbReference type="EMBL" id="JACRTI010000036">
    <property type="protein sequence ID" value="MBC8602768.1"/>
    <property type="molecule type" value="Genomic_DNA"/>
</dbReference>
<proteinExistence type="inferred from homology"/>
<dbReference type="InterPro" id="IPR004143">
    <property type="entry name" value="BPL_LPL_catalytic"/>
</dbReference>
<dbReference type="InterPro" id="IPR020605">
    <property type="entry name" value="Octanoyltransferase_CS"/>
</dbReference>
<evidence type="ECO:0000256" key="7">
    <source>
        <dbReference type="PIRNR" id="PIRNR016262"/>
    </source>
</evidence>
<evidence type="ECO:0000256" key="8">
    <source>
        <dbReference type="PIRSR" id="PIRSR016262-1"/>
    </source>
</evidence>
<dbReference type="NCBIfam" id="TIGR00214">
    <property type="entry name" value="lipB"/>
    <property type="match status" value="1"/>
</dbReference>
<dbReference type="PROSITE" id="PS01313">
    <property type="entry name" value="LIPB"/>
    <property type="match status" value="1"/>
</dbReference>
<dbReference type="UniPathway" id="UPA00538">
    <property type="reaction ID" value="UER00592"/>
</dbReference>
<evidence type="ECO:0000256" key="3">
    <source>
        <dbReference type="ARBA" id="ARBA00022679"/>
    </source>
</evidence>
<evidence type="ECO:0000256" key="9">
    <source>
        <dbReference type="PIRSR" id="PIRSR016262-2"/>
    </source>
</evidence>
<gene>
    <name evidence="6 12" type="primary">lipB</name>
    <name evidence="13" type="ORF">DWU89_14055</name>
    <name evidence="12" type="ORF">H8784_13700</name>
</gene>
<keyword evidence="2 6" id="KW-0963">Cytoplasm</keyword>
<evidence type="ECO:0000256" key="10">
    <source>
        <dbReference type="PIRSR" id="PIRSR016262-3"/>
    </source>
</evidence>
<dbReference type="PANTHER" id="PTHR10993:SF12">
    <property type="entry name" value="OCTANOYLTRANSFERASE"/>
    <property type="match status" value="1"/>
</dbReference>
<accession>A0A3D8HDD0</accession>
<comment type="subcellular location">
    <subcellularLocation>
        <location evidence="6">Cytoplasm</location>
    </subcellularLocation>
</comment>
<dbReference type="GO" id="GO:0009249">
    <property type="term" value="P:protein lipoylation"/>
    <property type="evidence" value="ECO:0007669"/>
    <property type="project" value="InterPro"/>
</dbReference>
<keyword evidence="3 6" id="KW-0808">Transferase</keyword>
<evidence type="ECO:0000313" key="14">
    <source>
        <dbReference type="Proteomes" id="UP000256321"/>
    </source>
</evidence>
<evidence type="ECO:0000256" key="2">
    <source>
        <dbReference type="ARBA" id="ARBA00022490"/>
    </source>
</evidence>
<feature type="site" description="Lowers pKa of active site Cys" evidence="6 10">
    <location>
        <position position="151"/>
    </location>
</feature>
<keyword evidence="4 6" id="KW-0012">Acyltransferase</keyword>
<comment type="miscellaneous">
    <text evidence="6">In the reaction, the free carboxyl group of octanoic acid is attached via an amide linkage to the epsilon-amino group of a specific lysine residue of lipoyl domains of lipoate-dependent enzymes.</text>
</comment>
<dbReference type="GO" id="GO:0033819">
    <property type="term" value="F:lipoyl(octanoyl) transferase activity"/>
    <property type="evidence" value="ECO:0007669"/>
    <property type="project" value="UniProtKB-EC"/>
</dbReference>
<dbReference type="Proteomes" id="UP000629596">
    <property type="component" value="Unassembled WGS sequence"/>
</dbReference>
<dbReference type="PIRSF" id="PIRSF016262">
    <property type="entry name" value="LPLase"/>
    <property type="match status" value="1"/>
</dbReference>
<reference evidence="13 14" key="1">
    <citation type="submission" date="2018-07" db="EMBL/GenBank/DDBJ databases">
        <title>Parabacteroides acidifaciens nov. sp., isolated from human feces.</title>
        <authorList>
            <person name="Wang Y.J."/>
        </authorList>
    </citation>
    <scope>NUCLEOTIDE SEQUENCE [LARGE SCALE GENOMIC DNA]</scope>
    <source>
        <strain evidence="13 14">426-9</strain>
    </source>
</reference>
<dbReference type="PANTHER" id="PTHR10993">
    <property type="entry name" value="OCTANOYLTRANSFERASE"/>
    <property type="match status" value="1"/>
</dbReference>
<comment type="catalytic activity">
    <reaction evidence="6 7">
        <text>octanoyl-[ACP] + L-lysyl-[protein] = N(6)-octanoyl-L-lysyl-[protein] + holo-[ACP] + H(+)</text>
        <dbReference type="Rhea" id="RHEA:17665"/>
        <dbReference type="Rhea" id="RHEA-COMP:9636"/>
        <dbReference type="Rhea" id="RHEA-COMP:9685"/>
        <dbReference type="Rhea" id="RHEA-COMP:9752"/>
        <dbReference type="Rhea" id="RHEA-COMP:9928"/>
        <dbReference type="ChEBI" id="CHEBI:15378"/>
        <dbReference type="ChEBI" id="CHEBI:29969"/>
        <dbReference type="ChEBI" id="CHEBI:64479"/>
        <dbReference type="ChEBI" id="CHEBI:78463"/>
        <dbReference type="ChEBI" id="CHEBI:78809"/>
        <dbReference type="EC" id="2.3.1.181"/>
    </reaction>
</comment>
<sequence>MNHFVYHDLGRIEYENALERQTAAFNALLEAKAQNSSAENHLFFCEHLPVLTIGKSGKDANLLIPEELLADRGISFYHINRGGDITYHGPGQITGYPVFDLDCWKLGLKQYIDILEETIIRFLALYGIKGERLPGATGVWIDPDVPGKARKICAIGVKSSRFVTMHGFALNINTDLSYFSLINPCGFKDKGVTSLEKELGAAQDFELAKARLHSLFLDMFP</sequence>
<evidence type="ECO:0000313" key="12">
    <source>
        <dbReference type="EMBL" id="MBC8602768.1"/>
    </source>
</evidence>
<dbReference type="EMBL" id="QREV01000036">
    <property type="protein sequence ID" value="RDU48527.1"/>
    <property type="molecule type" value="Genomic_DNA"/>
</dbReference>
<comment type="pathway">
    <text evidence="1 6 7">Protein modification; protein lipoylation via endogenous pathway; protein N(6)-(lipoyl)lysine from octanoyl-[acyl-carrier-protein]: step 1/2.</text>
</comment>
<name>A0A3D8HDD0_9BACT</name>
<comment type="caution">
    <text evidence="13">The sequence shown here is derived from an EMBL/GenBank/DDBJ whole genome shotgun (WGS) entry which is preliminary data.</text>
</comment>
<organism evidence="13 14">
    <name type="scientific">Parabacteroides acidifaciens</name>
    <dbReference type="NCBI Taxonomy" id="2290935"/>
    <lineage>
        <taxon>Bacteria</taxon>
        <taxon>Pseudomonadati</taxon>
        <taxon>Bacteroidota</taxon>
        <taxon>Bacteroidia</taxon>
        <taxon>Bacteroidales</taxon>
        <taxon>Tannerellaceae</taxon>
        <taxon>Parabacteroides</taxon>
    </lineage>
</organism>
<evidence type="ECO:0000313" key="13">
    <source>
        <dbReference type="EMBL" id="RDU48527.1"/>
    </source>
</evidence>
<dbReference type="InterPro" id="IPR045864">
    <property type="entry name" value="aa-tRNA-synth_II/BPL/LPL"/>
</dbReference>
<dbReference type="Pfam" id="PF21948">
    <property type="entry name" value="LplA-B_cat"/>
    <property type="match status" value="1"/>
</dbReference>
<evidence type="ECO:0000256" key="6">
    <source>
        <dbReference type="HAMAP-Rule" id="MF_00013"/>
    </source>
</evidence>
<evidence type="ECO:0000313" key="15">
    <source>
        <dbReference type="Proteomes" id="UP000629596"/>
    </source>
</evidence>